<dbReference type="CDD" id="cd13401">
    <property type="entry name" value="Slt70-like"/>
    <property type="match status" value="1"/>
</dbReference>
<evidence type="ECO:0000313" key="8">
    <source>
        <dbReference type="Proteomes" id="UP000557842"/>
    </source>
</evidence>
<dbReference type="EMBL" id="AABQDW010000009">
    <property type="protein sequence ID" value="EAI5408222.1"/>
    <property type="molecule type" value="Genomic_DNA"/>
</dbReference>
<dbReference type="Proteomes" id="UP000557842">
    <property type="component" value="Unassembled WGS sequence"/>
</dbReference>
<dbReference type="InterPro" id="IPR008258">
    <property type="entry name" value="Transglycosylase_SLT_dom_1"/>
</dbReference>
<comment type="caution">
    <text evidence="5">The sequence shown here is derived from an EMBL/GenBank/DDBJ whole genome shotgun (WGS) entry which is preliminary data.</text>
</comment>
<gene>
    <name evidence="5" type="ORF">AAH17_02525</name>
    <name evidence="6" type="ORF">AAH24_05480</name>
    <name evidence="3" type="ORF">BVH53_05860</name>
    <name evidence="4" type="ORF">CX802_00680</name>
</gene>
<dbReference type="SUPFAM" id="SSF53955">
    <property type="entry name" value="Lysozyme-like"/>
    <property type="match status" value="1"/>
</dbReference>
<dbReference type="GO" id="GO:0008933">
    <property type="term" value="F:peptidoglycan lytic transglycosylase activity"/>
    <property type="evidence" value="ECO:0007669"/>
    <property type="project" value="InterPro"/>
</dbReference>
<keyword evidence="7" id="KW-1185">Reference proteome</keyword>
<dbReference type="PROSITE" id="PS00922">
    <property type="entry name" value="TRANSGLYCOSYLASE"/>
    <property type="match status" value="1"/>
</dbReference>
<reference evidence="5 8" key="1">
    <citation type="submission" date="2018-05" db="EMBL/GenBank/DDBJ databases">
        <authorList>
            <consortium name="PulseNet: The National Subtyping Network for Foodborne Disease Surveillance"/>
            <person name="Tarr C.L."/>
            <person name="Trees E."/>
            <person name="Katz L.S."/>
            <person name="Carleton-Romer H.A."/>
            <person name="Stroika S."/>
            <person name="Kucerova Z."/>
            <person name="Roache K.F."/>
            <person name="Sabol A.L."/>
            <person name="Besser J."/>
            <person name="Gerner-Smidt P."/>
        </authorList>
    </citation>
    <scope>NUCLEOTIDE SEQUENCE</scope>
    <source>
        <strain evidence="5">2014D-0197</strain>
        <strain evidence="3 8">2016D-0221</strain>
        <strain evidence="6">D4313</strain>
        <strain evidence="4 7">PNUSAC001503</strain>
    </source>
</reference>
<dbReference type="Pfam" id="PF01464">
    <property type="entry name" value="SLT"/>
    <property type="match status" value="1"/>
</dbReference>
<dbReference type="Proteomes" id="UP000535509">
    <property type="component" value="Unassembled WGS sequence"/>
</dbReference>
<evidence type="ECO:0000313" key="4">
    <source>
        <dbReference type="EMBL" id="EAI8858363.1"/>
    </source>
</evidence>
<dbReference type="EMBL" id="AACCXK010000003">
    <property type="protein sequence ID" value="EAK0452539.1"/>
    <property type="molecule type" value="Genomic_DNA"/>
</dbReference>
<comment type="similarity">
    <text evidence="1">Belongs to the transglycosylase Slt family.</text>
</comment>
<dbReference type="RefSeq" id="WP_002848097.1">
    <property type="nucleotide sequence ID" value="NZ_AABUZP020000066.1"/>
</dbReference>
<protein>
    <submittedName>
        <fullName evidence="5">Lytic transglycosylase domain-containing protein</fullName>
    </submittedName>
</protein>
<name>A0A5L4KBG3_CAMFE</name>
<evidence type="ECO:0000313" key="5">
    <source>
        <dbReference type="EMBL" id="EAK0452539.1"/>
    </source>
</evidence>
<sequence>MKFLLKFSIFTAFIAVFLDAGVISYEQIKQAPKGLAKDYYIYRYINESKKATPNEIKTLRTEIYRYSGKLKKDIESIIGPLKERVVDCRGVNANNIIDANATCQKMVLSVKFLQTMSKDKRDELAFKFKDGSPELANFIIGFDAPNPVKYYMDTNDTVSYFKFYNTSNNKEKFLNDNNITSSFIPHLSSNWQFKTLINDAVINKKFDNFRLSLLNISPQFASSEIAFLLGINAIIFNKDDLALEFFKSAAKTSKFASQRDNANFWIYLITKDKSILKTISKSSDINMYSLYAREFSGGGKIKIVVPDPSTKTLLNYDYTDPFVWQKTLNKVAKMSQSELIRYGVRFFTKSTLGEYSYIMEKAHNYKLHFYPTPFMEHIGTNDVKRQALILALARQESRFVPSAVSTSYALGMMQFMPFLANHIGKELGISNFDQDDMFKPEIAYKFANYHLDYLEKYLINPIFIAYAYNGGIGFTKRMLQRGDLFSQNSEYKRYEPFLSMELVPYAESRTYAKKVLANYIIYLAILNSNTKISQFFENLMIPGVGEKFRLNLQTAQN</sequence>
<dbReference type="InterPro" id="IPR023346">
    <property type="entry name" value="Lysozyme-like_dom_sf"/>
</dbReference>
<proteinExistence type="inferred from homology"/>
<dbReference type="EMBL" id="AACCXM010000003">
    <property type="protein sequence ID" value="EAK0468816.1"/>
    <property type="molecule type" value="Genomic_DNA"/>
</dbReference>
<dbReference type="EMBL" id="AABTCC010000001">
    <property type="protein sequence ID" value="EAI8858363.1"/>
    <property type="molecule type" value="Genomic_DNA"/>
</dbReference>
<evidence type="ECO:0000259" key="2">
    <source>
        <dbReference type="Pfam" id="PF01464"/>
    </source>
</evidence>
<feature type="domain" description="Transglycosylase SLT" evidence="2">
    <location>
        <begin position="385"/>
        <end position="480"/>
    </location>
</feature>
<dbReference type="AlphaFoldDB" id="A0A5L4KBG3"/>
<accession>A0A5L4KBG3</accession>
<evidence type="ECO:0000256" key="1">
    <source>
        <dbReference type="ARBA" id="ARBA00007734"/>
    </source>
</evidence>
<dbReference type="PANTHER" id="PTHR37423">
    <property type="entry name" value="SOLUBLE LYTIC MUREIN TRANSGLYCOSYLASE-RELATED"/>
    <property type="match status" value="1"/>
</dbReference>
<dbReference type="InterPro" id="IPR000189">
    <property type="entry name" value="Transglyc_AS"/>
</dbReference>
<dbReference type="PANTHER" id="PTHR37423:SF2">
    <property type="entry name" value="MEMBRANE-BOUND LYTIC MUREIN TRANSGLYCOSYLASE C"/>
    <property type="match status" value="1"/>
</dbReference>
<organism evidence="5">
    <name type="scientific">Campylobacter fetus</name>
    <dbReference type="NCBI Taxonomy" id="196"/>
    <lineage>
        <taxon>Bacteria</taxon>
        <taxon>Pseudomonadati</taxon>
        <taxon>Campylobacterota</taxon>
        <taxon>Epsilonproteobacteria</taxon>
        <taxon>Campylobacterales</taxon>
        <taxon>Campylobacteraceae</taxon>
        <taxon>Campylobacter</taxon>
    </lineage>
</organism>
<evidence type="ECO:0000313" key="6">
    <source>
        <dbReference type="EMBL" id="EAK0468816.1"/>
    </source>
</evidence>
<dbReference type="GO" id="GO:0016020">
    <property type="term" value="C:membrane"/>
    <property type="evidence" value="ECO:0007669"/>
    <property type="project" value="InterPro"/>
</dbReference>
<evidence type="ECO:0000313" key="3">
    <source>
        <dbReference type="EMBL" id="EAI5408222.1"/>
    </source>
</evidence>
<dbReference type="GeneID" id="61063952"/>
<evidence type="ECO:0000313" key="7">
    <source>
        <dbReference type="Proteomes" id="UP000535509"/>
    </source>
</evidence>
<dbReference type="GO" id="GO:0000270">
    <property type="term" value="P:peptidoglycan metabolic process"/>
    <property type="evidence" value="ECO:0007669"/>
    <property type="project" value="InterPro"/>
</dbReference>
<dbReference type="Gene3D" id="1.10.530.10">
    <property type="match status" value="1"/>
</dbReference>